<dbReference type="Proteomes" id="UP000054272">
    <property type="component" value="Unassembled WGS sequence"/>
</dbReference>
<evidence type="ECO:0000256" key="1">
    <source>
        <dbReference type="SAM" id="MobiDB-lite"/>
    </source>
</evidence>
<dbReference type="EMBL" id="KN848807">
    <property type="protein sequence ID" value="KIR76272.1"/>
    <property type="molecule type" value="Genomic_DNA"/>
</dbReference>
<keyword evidence="3" id="KW-1185">Reference proteome</keyword>
<accession>A0ABR5BKV0</accession>
<reference evidence="2 3" key="1">
    <citation type="submission" date="2015-01" db="EMBL/GenBank/DDBJ databases">
        <title>The Genome Sequence of Cryptococcus gattii EJB2.</title>
        <authorList>
            <consortium name="The Broad Institute Genomics Platform"/>
            <person name="Cuomo C."/>
            <person name="Litvintseva A."/>
            <person name="Chen Y."/>
            <person name="Heitman J."/>
            <person name="Sun S."/>
            <person name="Springer D."/>
            <person name="Dromer F."/>
            <person name="Young S."/>
            <person name="Zeng Q."/>
            <person name="Gargeya S."/>
            <person name="Abouelleil A."/>
            <person name="Alvarado L."/>
            <person name="Chapman S.B."/>
            <person name="Gainer-Dewar J."/>
            <person name="Goldberg J."/>
            <person name="Griggs A."/>
            <person name="Gujja S."/>
            <person name="Hansen M."/>
            <person name="Howarth C."/>
            <person name="Imamovic A."/>
            <person name="Larimer J."/>
            <person name="Murphy C."/>
            <person name="Naylor J."/>
            <person name="Pearson M."/>
            <person name="Priest M."/>
            <person name="Roberts A."/>
            <person name="Saif S."/>
            <person name="Shea T."/>
            <person name="Sykes S."/>
            <person name="Wortman J."/>
            <person name="Nusbaum C."/>
            <person name="Birren B."/>
        </authorList>
    </citation>
    <scope>NUCLEOTIDE SEQUENCE [LARGE SCALE GENOMIC DNA]</scope>
    <source>
        <strain evidence="2 3">EJB2</strain>
    </source>
</reference>
<evidence type="ECO:0000313" key="2">
    <source>
        <dbReference type="EMBL" id="KIR76272.1"/>
    </source>
</evidence>
<feature type="compositionally biased region" description="Basic and acidic residues" evidence="1">
    <location>
        <begin position="21"/>
        <end position="30"/>
    </location>
</feature>
<organism evidence="2 3">
    <name type="scientific">Cryptococcus gattii EJB2</name>
    <dbReference type="NCBI Taxonomy" id="1296103"/>
    <lineage>
        <taxon>Eukaryota</taxon>
        <taxon>Fungi</taxon>
        <taxon>Dikarya</taxon>
        <taxon>Basidiomycota</taxon>
        <taxon>Agaricomycotina</taxon>
        <taxon>Tremellomycetes</taxon>
        <taxon>Tremellales</taxon>
        <taxon>Cryptococcaceae</taxon>
        <taxon>Cryptococcus</taxon>
        <taxon>Cryptococcus gattii species complex</taxon>
    </lineage>
</organism>
<proteinExistence type="predicted"/>
<evidence type="ECO:0000313" key="3">
    <source>
        <dbReference type="Proteomes" id="UP000054272"/>
    </source>
</evidence>
<sequence length="77" mass="8879">MAEDAERQKQQIVVVRMDDRRHGSREDYYGTKRSSRTKKDIRSERCGVRELQMRAIYPTVADMGGGGILSRCSILYP</sequence>
<protein>
    <submittedName>
        <fullName evidence="2">Uncharacterized protein</fullName>
    </submittedName>
</protein>
<feature type="region of interest" description="Disordered" evidence="1">
    <location>
        <begin position="21"/>
        <end position="40"/>
    </location>
</feature>
<name>A0ABR5BKV0_9TREE</name>
<gene>
    <name evidence="2" type="ORF">I306_06808</name>
</gene>